<gene>
    <name evidence="1" type="ORF">TNCT_611311</name>
</gene>
<proteinExistence type="predicted"/>
<dbReference type="AlphaFoldDB" id="A0A8X6HSM3"/>
<reference evidence="1" key="1">
    <citation type="submission" date="2020-07" db="EMBL/GenBank/DDBJ databases">
        <title>Multicomponent nature underlies the extraordinary mechanical properties of spider dragline silk.</title>
        <authorList>
            <person name="Kono N."/>
            <person name="Nakamura H."/>
            <person name="Mori M."/>
            <person name="Yoshida Y."/>
            <person name="Ohtoshi R."/>
            <person name="Malay A.D."/>
            <person name="Moran D.A.P."/>
            <person name="Tomita M."/>
            <person name="Numata K."/>
            <person name="Arakawa K."/>
        </authorList>
    </citation>
    <scope>NUCLEOTIDE SEQUENCE</scope>
</reference>
<protein>
    <submittedName>
        <fullName evidence="1">Uncharacterized protein</fullName>
    </submittedName>
</protein>
<dbReference type="Proteomes" id="UP000887116">
    <property type="component" value="Unassembled WGS sequence"/>
</dbReference>
<comment type="caution">
    <text evidence="1">The sequence shown here is derived from an EMBL/GenBank/DDBJ whole genome shotgun (WGS) entry which is preliminary data.</text>
</comment>
<evidence type="ECO:0000313" key="1">
    <source>
        <dbReference type="EMBL" id="GFQ64470.1"/>
    </source>
</evidence>
<evidence type="ECO:0000313" key="2">
    <source>
        <dbReference type="Proteomes" id="UP000887116"/>
    </source>
</evidence>
<sequence>MEFITVCTMLGLNCTGSAKELNKRLFKNLSDLASSKNNFTEDLTDDEDIDPMPVSWEYVCNWNKQLSTPQTGPFSALNKVVELSPNLSLFPQRKKFNTTGRMTIPFCYGNLFRFCFHLQPVIITV</sequence>
<accession>A0A8X6HSM3</accession>
<organism evidence="1 2">
    <name type="scientific">Trichonephila clavata</name>
    <name type="common">Joro spider</name>
    <name type="synonym">Nephila clavata</name>
    <dbReference type="NCBI Taxonomy" id="2740835"/>
    <lineage>
        <taxon>Eukaryota</taxon>
        <taxon>Metazoa</taxon>
        <taxon>Ecdysozoa</taxon>
        <taxon>Arthropoda</taxon>
        <taxon>Chelicerata</taxon>
        <taxon>Arachnida</taxon>
        <taxon>Araneae</taxon>
        <taxon>Araneomorphae</taxon>
        <taxon>Entelegynae</taxon>
        <taxon>Araneoidea</taxon>
        <taxon>Nephilidae</taxon>
        <taxon>Trichonephila</taxon>
    </lineage>
</organism>
<name>A0A8X6HSM3_TRICU</name>
<keyword evidence="2" id="KW-1185">Reference proteome</keyword>
<dbReference type="EMBL" id="BMAO01000106">
    <property type="protein sequence ID" value="GFQ64470.1"/>
    <property type="molecule type" value="Genomic_DNA"/>
</dbReference>